<keyword evidence="1" id="KW-0106">Calcium</keyword>
<evidence type="ECO:0000256" key="1">
    <source>
        <dbReference type="ARBA" id="ARBA00022837"/>
    </source>
</evidence>
<protein>
    <recommendedName>
        <fullName evidence="3">EF-hand domain-containing protein</fullName>
    </recommendedName>
</protein>
<dbReference type="SMART" id="SM00054">
    <property type="entry name" value="EFh"/>
    <property type="match status" value="2"/>
</dbReference>
<dbReference type="InterPro" id="IPR018247">
    <property type="entry name" value="EF_Hand_1_Ca_BS"/>
</dbReference>
<sequence>MTEITFGNFIVPVRVLVEQVNEAFTLYAVIHKIILGYSILGVLNAIFIQETFRAASMNDGLMVRQQQKRQEHHERKMRLLFNEADVDGSGALDMDEWMTVCQDDWVQVWLASQDIKVEDARSLFELMDDGDGVLTADELVKGTAMFKGASAMIKVMMMVHRIEGRVKLIGEELLAERREKDIRV</sequence>
<keyword evidence="2" id="KW-1133">Transmembrane helix</keyword>
<dbReference type="InterPro" id="IPR002048">
    <property type="entry name" value="EF_hand_dom"/>
</dbReference>
<dbReference type="InterPro" id="IPR011992">
    <property type="entry name" value="EF-hand-dom_pair"/>
</dbReference>
<reference evidence="4" key="1">
    <citation type="submission" date="2023-10" db="EMBL/GenBank/DDBJ databases">
        <authorList>
            <person name="Chen Y."/>
            <person name="Shah S."/>
            <person name="Dougan E. K."/>
            <person name="Thang M."/>
            <person name="Chan C."/>
        </authorList>
    </citation>
    <scope>NUCLEOTIDE SEQUENCE [LARGE SCALE GENOMIC DNA]</scope>
</reference>
<organism evidence="4 5">
    <name type="scientific">Prorocentrum cordatum</name>
    <dbReference type="NCBI Taxonomy" id="2364126"/>
    <lineage>
        <taxon>Eukaryota</taxon>
        <taxon>Sar</taxon>
        <taxon>Alveolata</taxon>
        <taxon>Dinophyceae</taxon>
        <taxon>Prorocentrales</taxon>
        <taxon>Prorocentraceae</taxon>
        <taxon>Prorocentrum</taxon>
    </lineage>
</organism>
<gene>
    <name evidence="4" type="ORF">PCOR1329_LOCUS81731</name>
</gene>
<accession>A0ABN9Y1T2</accession>
<evidence type="ECO:0000313" key="4">
    <source>
        <dbReference type="EMBL" id="CAK0906415.1"/>
    </source>
</evidence>
<dbReference type="Gene3D" id="1.10.238.10">
    <property type="entry name" value="EF-hand"/>
    <property type="match status" value="1"/>
</dbReference>
<dbReference type="Proteomes" id="UP001189429">
    <property type="component" value="Unassembled WGS sequence"/>
</dbReference>
<name>A0ABN9Y1T2_9DINO</name>
<evidence type="ECO:0000313" key="5">
    <source>
        <dbReference type="Proteomes" id="UP001189429"/>
    </source>
</evidence>
<proteinExistence type="predicted"/>
<evidence type="ECO:0000259" key="3">
    <source>
        <dbReference type="PROSITE" id="PS50222"/>
    </source>
</evidence>
<keyword evidence="2" id="KW-0472">Membrane</keyword>
<dbReference type="Pfam" id="PF13202">
    <property type="entry name" value="EF-hand_5"/>
    <property type="match status" value="1"/>
</dbReference>
<keyword evidence="2" id="KW-0812">Transmembrane</keyword>
<dbReference type="PROSITE" id="PS00018">
    <property type="entry name" value="EF_HAND_1"/>
    <property type="match status" value="1"/>
</dbReference>
<feature type="domain" description="EF-hand" evidence="3">
    <location>
        <begin position="72"/>
        <end position="107"/>
    </location>
</feature>
<dbReference type="EMBL" id="CAUYUJ010021685">
    <property type="protein sequence ID" value="CAK0906415.1"/>
    <property type="molecule type" value="Genomic_DNA"/>
</dbReference>
<dbReference type="PROSITE" id="PS50222">
    <property type="entry name" value="EF_HAND_2"/>
    <property type="match status" value="1"/>
</dbReference>
<feature type="transmembrane region" description="Helical" evidence="2">
    <location>
        <begin position="24"/>
        <end position="47"/>
    </location>
</feature>
<keyword evidence="5" id="KW-1185">Reference proteome</keyword>
<evidence type="ECO:0000256" key="2">
    <source>
        <dbReference type="SAM" id="Phobius"/>
    </source>
</evidence>
<comment type="caution">
    <text evidence="4">The sequence shown here is derived from an EMBL/GenBank/DDBJ whole genome shotgun (WGS) entry which is preliminary data.</text>
</comment>
<dbReference type="SUPFAM" id="SSF47473">
    <property type="entry name" value="EF-hand"/>
    <property type="match status" value="1"/>
</dbReference>